<keyword evidence="1" id="KW-0472">Membrane</keyword>
<keyword evidence="1" id="KW-1133">Transmembrane helix</keyword>
<keyword evidence="3" id="KW-1185">Reference proteome</keyword>
<gene>
    <name evidence="2" type="ORF">GCM10011320_27460</name>
</gene>
<sequence>MLHLRRILRAPLLLLAFLWVVLEETIWHWAGLLGAQIARLPIFAGLERLVLRLDPRLVLLLFLIPLLGLIPLKLAAVWLIGGGHPIKGVVLLLSAKFVGTALSAHLYTVAEPKLMQIAIFARMRNVVVALLARAHAYLDASPSWQAARRTVQRAKLAARDLAATARRWIFGDGPGLVARIRAVRAQWKRRT</sequence>
<reference evidence="2" key="2">
    <citation type="submission" date="2020-09" db="EMBL/GenBank/DDBJ databases">
        <authorList>
            <person name="Sun Q."/>
            <person name="Zhou Y."/>
        </authorList>
    </citation>
    <scope>NUCLEOTIDE SEQUENCE</scope>
    <source>
        <strain evidence="2">CGMCC 1.3617</strain>
    </source>
</reference>
<protein>
    <submittedName>
        <fullName evidence="2">Uncharacterized protein</fullName>
    </submittedName>
</protein>
<name>A0A917KM75_9PROT</name>
<dbReference type="EMBL" id="BMKW01000006">
    <property type="protein sequence ID" value="GGJ18579.1"/>
    <property type="molecule type" value="Genomic_DNA"/>
</dbReference>
<feature type="transmembrane region" description="Helical" evidence="1">
    <location>
        <begin position="88"/>
        <end position="108"/>
    </location>
</feature>
<reference evidence="2" key="1">
    <citation type="journal article" date="2014" name="Int. J. Syst. Evol. Microbiol.">
        <title>Complete genome sequence of Corynebacterium casei LMG S-19264T (=DSM 44701T), isolated from a smear-ripened cheese.</title>
        <authorList>
            <consortium name="US DOE Joint Genome Institute (JGI-PGF)"/>
            <person name="Walter F."/>
            <person name="Albersmeier A."/>
            <person name="Kalinowski J."/>
            <person name="Ruckert C."/>
        </authorList>
    </citation>
    <scope>NUCLEOTIDE SEQUENCE</scope>
    <source>
        <strain evidence="2">CGMCC 1.3617</strain>
    </source>
</reference>
<keyword evidence="1" id="KW-0812">Transmembrane</keyword>
<comment type="caution">
    <text evidence="2">The sequence shown here is derived from an EMBL/GenBank/DDBJ whole genome shotgun (WGS) entry which is preliminary data.</text>
</comment>
<dbReference type="RefSeq" id="WP_188967618.1">
    <property type="nucleotide sequence ID" value="NZ_BMKW01000006.1"/>
</dbReference>
<evidence type="ECO:0000256" key="1">
    <source>
        <dbReference type="SAM" id="Phobius"/>
    </source>
</evidence>
<dbReference type="AlphaFoldDB" id="A0A917KM75"/>
<feature type="transmembrane region" description="Helical" evidence="1">
    <location>
        <begin position="58"/>
        <end position="81"/>
    </location>
</feature>
<evidence type="ECO:0000313" key="3">
    <source>
        <dbReference type="Proteomes" id="UP000661507"/>
    </source>
</evidence>
<organism evidence="2 3">
    <name type="scientific">Neoroseomonas lacus</name>
    <dbReference type="NCBI Taxonomy" id="287609"/>
    <lineage>
        <taxon>Bacteria</taxon>
        <taxon>Pseudomonadati</taxon>
        <taxon>Pseudomonadota</taxon>
        <taxon>Alphaproteobacteria</taxon>
        <taxon>Acetobacterales</taxon>
        <taxon>Acetobacteraceae</taxon>
        <taxon>Neoroseomonas</taxon>
    </lineage>
</organism>
<evidence type="ECO:0000313" key="2">
    <source>
        <dbReference type="EMBL" id="GGJ18579.1"/>
    </source>
</evidence>
<dbReference type="Proteomes" id="UP000661507">
    <property type="component" value="Unassembled WGS sequence"/>
</dbReference>
<proteinExistence type="predicted"/>
<accession>A0A917KM75</accession>